<keyword evidence="2" id="KW-0012">Acyltransferase</keyword>
<gene>
    <name evidence="2" type="ORF">R54876_GBNLAHCA_01140</name>
</gene>
<dbReference type="InterPro" id="IPR043129">
    <property type="entry name" value="ATPase_NBD"/>
</dbReference>
<proteinExistence type="predicted"/>
<accession>A0ABM9N5T5</accession>
<dbReference type="EC" id="2.3.1.234" evidence="2"/>
<keyword evidence="3" id="KW-1185">Reference proteome</keyword>
<dbReference type="Pfam" id="PF00814">
    <property type="entry name" value="TsaD"/>
    <property type="match status" value="1"/>
</dbReference>
<reference evidence="2 3" key="1">
    <citation type="submission" date="2024-01" db="EMBL/GenBank/DDBJ databases">
        <authorList>
            <person name="Botero Cardona J."/>
        </authorList>
    </citation>
    <scope>NUCLEOTIDE SEQUENCE [LARGE SCALE GENOMIC DNA]</scope>
    <source>
        <strain evidence="2 3">LMG 33000</strain>
    </source>
</reference>
<comment type="caution">
    <text evidence="2">The sequence shown here is derived from an EMBL/GenBank/DDBJ whole genome shotgun (WGS) entry which is preliminary data.</text>
</comment>
<keyword evidence="2" id="KW-0808">Transferase</keyword>
<dbReference type="Gene3D" id="3.30.420.40">
    <property type="match status" value="2"/>
</dbReference>
<name>A0ABM9N5T5_9LACO</name>
<dbReference type="InterPro" id="IPR000905">
    <property type="entry name" value="Gcp-like_dom"/>
</dbReference>
<feature type="domain" description="Gcp-like" evidence="1">
    <location>
        <begin position="32"/>
        <end position="220"/>
    </location>
</feature>
<evidence type="ECO:0000313" key="2">
    <source>
        <dbReference type="EMBL" id="CAK8054570.1"/>
    </source>
</evidence>
<organism evidence="2 3">
    <name type="scientific">Eupransor demetentiae</name>
    <dbReference type="NCBI Taxonomy" id="3109584"/>
    <lineage>
        <taxon>Bacteria</taxon>
        <taxon>Bacillati</taxon>
        <taxon>Bacillota</taxon>
        <taxon>Bacilli</taxon>
        <taxon>Lactobacillales</taxon>
        <taxon>Lactobacillaceae</taxon>
        <taxon>Eupransor</taxon>
    </lineage>
</organism>
<dbReference type="Proteomes" id="UP001314241">
    <property type="component" value="Unassembled WGS sequence"/>
</dbReference>
<dbReference type="EMBL" id="CAWVOH010000002">
    <property type="protein sequence ID" value="CAK8054570.1"/>
    <property type="molecule type" value="Genomic_DNA"/>
</dbReference>
<protein>
    <submittedName>
        <fullName evidence="2">tRNA A37 threonylcarbamoyladenosine modification protein TsaB (TsaB)</fullName>
        <ecNumber evidence="2">2.3.1.234</ecNumber>
    </submittedName>
</protein>
<sequence length="237" mass="25689">MKILAIDTSNQPLVVSLAENDKLLDQYETNVPRNHSVDLLPAIQRVLATAGWSFQGLDRIAVAQGPGSFTGLRIGITVGKVLADMLKIDLVGVSSLAVLAEQVPGDGIVVPLFDARNDNVFAGVYQAGQNLYPDGHYPLKQVLTFLAEQEGPITFIGDGQHFTEQIKAALPKQVLTILAEGDSLPDGKGIITLAQQAQPVANVADFNPNYLRKTQAELNWLNEHPGEDHPENYVFEV</sequence>
<evidence type="ECO:0000259" key="1">
    <source>
        <dbReference type="Pfam" id="PF00814"/>
    </source>
</evidence>
<dbReference type="SUPFAM" id="SSF53067">
    <property type="entry name" value="Actin-like ATPase domain"/>
    <property type="match status" value="2"/>
</dbReference>
<dbReference type="CDD" id="cd24032">
    <property type="entry name" value="ASKHA_NBD_TsaB"/>
    <property type="match status" value="1"/>
</dbReference>
<dbReference type="GO" id="GO:0061711">
    <property type="term" value="F:tRNA N(6)-L-threonylcarbamoyladenine synthase activity"/>
    <property type="evidence" value="ECO:0007669"/>
    <property type="project" value="UniProtKB-EC"/>
</dbReference>
<dbReference type="InterPro" id="IPR022496">
    <property type="entry name" value="T6A_TsaB"/>
</dbReference>
<dbReference type="PANTHER" id="PTHR11735:SF11">
    <property type="entry name" value="TRNA THREONYLCARBAMOYLADENOSINE BIOSYNTHESIS PROTEIN TSAB"/>
    <property type="match status" value="1"/>
</dbReference>
<dbReference type="NCBIfam" id="TIGR03725">
    <property type="entry name" value="T6A_YeaZ"/>
    <property type="match status" value="1"/>
</dbReference>
<dbReference type="RefSeq" id="WP_349642117.1">
    <property type="nucleotide sequence ID" value="NZ_CAWVOH010000002.1"/>
</dbReference>
<dbReference type="PANTHER" id="PTHR11735">
    <property type="entry name" value="TRNA N6-ADENOSINE THREONYLCARBAMOYLTRANSFERASE"/>
    <property type="match status" value="1"/>
</dbReference>
<evidence type="ECO:0000313" key="3">
    <source>
        <dbReference type="Proteomes" id="UP001314241"/>
    </source>
</evidence>